<evidence type="ECO:0000256" key="6">
    <source>
        <dbReference type="ARBA" id="ARBA00023136"/>
    </source>
</evidence>
<dbReference type="InterPro" id="IPR036259">
    <property type="entry name" value="MFS_trans_sf"/>
</dbReference>
<dbReference type="Proteomes" id="UP000481153">
    <property type="component" value="Unassembled WGS sequence"/>
</dbReference>
<dbReference type="InterPro" id="IPR039309">
    <property type="entry name" value="BT1"/>
</dbReference>
<keyword evidence="5 7" id="KW-1133">Transmembrane helix</keyword>
<feature type="transmembrane region" description="Helical" evidence="7">
    <location>
        <begin position="300"/>
        <end position="320"/>
    </location>
</feature>
<feature type="transmembrane region" description="Helical" evidence="7">
    <location>
        <begin position="261"/>
        <end position="280"/>
    </location>
</feature>
<dbReference type="Pfam" id="PF03092">
    <property type="entry name" value="BT1"/>
    <property type="match status" value="1"/>
</dbReference>
<comment type="caution">
    <text evidence="8">The sequence shown here is derived from an EMBL/GenBank/DDBJ whole genome shotgun (WGS) entry which is preliminary data.</text>
</comment>
<accession>A0A6G0WZP5</accession>
<dbReference type="PANTHER" id="PTHR31585:SF5">
    <property type="entry name" value="RNA-BINDING S4 DOMAIN-CONTAINING PROTEIN"/>
    <property type="match status" value="1"/>
</dbReference>
<reference evidence="8 9" key="1">
    <citation type="submission" date="2019-07" db="EMBL/GenBank/DDBJ databases">
        <title>Genomics analysis of Aphanomyces spp. identifies a new class of oomycete effector associated with host adaptation.</title>
        <authorList>
            <person name="Gaulin E."/>
        </authorList>
    </citation>
    <scope>NUCLEOTIDE SEQUENCE [LARGE SCALE GENOMIC DNA]</scope>
    <source>
        <strain evidence="8 9">ATCC 201684</strain>
    </source>
</reference>
<evidence type="ECO:0000313" key="9">
    <source>
        <dbReference type="Proteomes" id="UP000481153"/>
    </source>
</evidence>
<dbReference type="GO" id="GO:0016020">
    <property type="term" value="C:membrane"/>
    <property type="evidence" value="ECO:0007669"/>
    <property type="project" value="UniProtKB-SubCell"/>
</dbReference>
<evidence type="ECO:0000256" key="5">
    <source>
        <dbReference type="ARBA" id="ARBA00022989"/>
    </source>
</evidence>
<evidence type="ECO:0000256" key="7">
    <source>
        <dbReference type="SAM" id="Phobius"/>
    </source>
</evidence>
<feature type="transmembrane region" description="Helical" evidence="7">
    <location>
        <begin position="221"/>
        <end position="240"/>
    </location>
</feature>
<feature type="transmembrane region" description="Helical" evidence="7">
    <location>
        <begin position="99"/>
        <end position="117"/>
    </location>
</feature>
<sequence length="608" mass="67665">MKQATATVKGNNTLVTTRERAGYNRSIELIIRFSSRRSRMPQGGELEERLSYRLSGQVVDDKGDYVGAKSPSELEDGAIMEGGALHLFSREAMGLFSQYFAIGVLYGMIPALKYPIYNVYLGMEPYQVSTYAVLVNMGWSFKVFFGMLTDCIPIFGYRRKPWMLIGWIVAIVCLITMISMSIGEPYCNRATTDSCGKPFAKVNATDLAANYNLDAPNKGSTFIMLSILVSFGYVCADVAADAMVVQYAQREPVAIRGRVQTAIYVVRYIGSSLAVCVTAFGLNGVKYGGSFSFSMAPTVPYGLCLIPCVMVMFTTIFVVVEKKSAGSRFVDWWVVFWQLLQQRVMWQICAFRFMNNVFNNMSTTADNGIATYWAHVEPINDSLQQLLAKVIFGVILVIVGKWGLNWNWRWIIATTSLAVVFIDMIVQFLVTWDVVRNQWFYTGVALSENIPDGVRFIVSAYCAVEIADPGNEGATYGLVTTVSNLASPFASVIYKYINSYLKLTTNDFKTDSTEVRWDVTYAFIIAYCCKVFALVFLFMLPPQKKEMQELKRTGGKSKLAGALLVIIFIAALSFSMTSSIMSIFPSTKCYRIAGGNGKLDPNTGKCPK</sequence>
<protein>
    <submittedName>
        <fullName evidence="8">Uncharacterized protein</fullName>
    </submittedName>
</protein>
<dbReference type="SUPFAM" id="SSF103473">
    <property type="entry name" value="MFS general substrate transporter"/>
    <property type="match status" value="1"/>
</dbReference>
<feature type="transmembrane region" description="Helical" evidence="7">
    <location>
        <begin position="164"/>
        <end position="182"/>
    </location>
</feature>
<dbReference type="EMBL" id="VJMJ01000127">
    <property type="protein sequence ID" value="KAF0732976.1"/>
    <property type="molecule type" value="Genomic_DNA"/>
</dbReference>
<name>A0A6G0WZP5_9STRA</name>
<evidence type="ECO:0000256" key="3">
    <source>
        <dbReference type="ARBA" id="ARBA00022448"/>
    </source>
</evidence>
<dbReference type="AlphaFoldDB" id="A0A6G0WZP5"/>
<feature type="transmembrane region" description="Helical" evidence="7">
    <location>
        <begin position="561"/>
        <end position="584"/>
    </location>
</feature>
<organism evidence="8 9">
    <name type="scientific">Aphanomyces euteiches</name>
    <dbReference type="NCBI Taxonomy" id="100861"/>
    <lineage>
        <taxon>Eukaryota</taxon>
        <taxon>Sar</taxon>
        <taxon>Stramenopiles</taxon>
        <taxon>Oomycota</taxon>
        <taxon>Saprolegniomycetes</taxon>
        <taxon>Saprolegniales</taxon>
        <taxon>Verrucalvaceae</taxon>
        <taxon>Aphanomyces</taxon>
    </lineage>
</organism>
<evidence type="ECO:0000256" key="1">
    <source>
        <dbReference type="ARBA" id="ARBA00004141"/>
    </source>
</evidence>
<evidence type="ECO:0000313" key="8">
    <source>
        <dbReference type="EMBL" id="KAF0732976.1"/>
    </source>
</evidence>
<comment type="similarity">
    <text evidence="2">Belongs to the major facilitator superfamily. Folate-biopterin transporter (TC 2.A.71) family.</text>
</comment>
<feature type="transmembrane region" description="Helical" evidence="7">
    <location>
        <begin position="386"/>
        <end position="404"/>
    </location>
</feature>
<gene>
    <name evidence="8" type="ORF">Ae201684_010081</name>
</gene>
<feature type="transmembrane region" description="Helical" evidence="7">
    <location>
        <begin position="411"/>
        <end position="430"/>
    </location>
</feature>
<keyword evidence="4 7" id="KW-0812">Transmembrane</keyword>
<dbReference type="VEuPathDB" id="FungiDB:AeMF1_021708"/>
<evidence type="ECO:0000256" key="2">
    <source>
        <dbReference type="ARBA" id="ARBA00007015"/>
    </source>
</evidence>
<dbReference type="PANTHER" id="PTHR31585">
    <property type="entry name" value="FOLATE-BIOPTERIN TRANSPORTER 1, CHLOROPLASTIC"/>
    <property type="match status" value="1"/>
</dbReference>
<keyword evidence="3" id="KW-0813">Transport</keyword>
<proteinExistence type="inferred from homology"/>
<evidence type="ECO:0000256" key="4">
    <source>
        <dbReference type="ARBA" id="ARBA00022692"/>
    </source>
</evidence>
<keyword evidence="9" id="KW-1185">Reference proteome</keyword>
<feature type="transmembrane region" description="Helical" evidence="7">
    <location>
        <begin position="137"/>
        <end position="157"/>
    </location>
</feature>
<keyword evidence="6 7" id="KW-0472">Membrane</keyword>
<comment type="subcellular location">
    <subcellularLocation>
        <location evidence="1">Membrane</location>
        <topology evidence="1">Multi-pass membrane protein</topology>
    </subcellularLocation>
</comment>
<feature type="transmembrane region" description="Helical" evidence="7">
    <location>
        <begin position="519"/>
        <end position="540"/>
    </location>
</feature>